<protein>
    <submittedName>
        <fullName evidence="1">Uncharacterized protein</fullName>
    </submittedName>
</protein>
<dbReference type="AlphaFoldDB" id="A0A9D4EPJ1"/>
<name>A0A9D4EPJ1_DREPO</name>
<reference evidence="1" key="2">
    <citation type="submission" date="2020-11" db="EMBL/GenBank/DDBJ databases">
        <authorList>
            <person name="McCartney M.A."/>
            <person name="Auch B."/>
            <person name="Kono T."/>
            <person name="Mallez S."/>
            <person name="Becker A."/>
            <person name="Gohl D.M."/>
            <person name="Silverstein K.A.T."/>
            <person name="Koren S."/>
            <person name="Bechman K.B."/>
            <person name="Herman A."/>
            <person name="Abrahante J.E."/>
            <person name="Garbe J."/>
        </authorList>
    </citation>
    <scope>NUCLEOTIDE SEQUENCE</scope>
    <source>
        <strain evidence="1">Duluth1</strain>
        <tissue evidence="1">Whole animal</tissue>
    </source>
</reference>
<dbReference type="Proteomes" id="UP000828390">
    <property type="component" value="Unassembled WGS sequence"/>
</dbReference>
<sequence length="64" mass="6864">MNIFSLVGYINTSNSGALVSPTSVTDLMSFSNISMPGLEILFQTSCSSGKDLIQQIEEALSDFL</sequence>
<accession>A0A9D4EPJ1</accession>
<keyword evidence="2" id="KW-1185">Reference proteome</keyword>
<organism evidence="1 2">
    <name type="scientific">Dreissena polymorpha</name>
    <name type="common">Zebra mussel</name>
    <name type="synonym">Mytilus polymorpha</name>
    <dbReference type="NCBI Taxonomy" id="45954"/>
    <lineage>
        <taxon>Eukaryota</taxon>
        <taxon>Metazoa</taxon>
        <taxon>Spiralia</taxon>
        <taxon>Lophotrochozoa</taxon>
        <taxon>Mollusca</taxon>
        <taxon>Bivalvia</taxon>
        <taxon>Autobranchia</taxon>
        <taxon>Heteroconchia</taxon>
        <taxon>Euheterodonta</taxon>
        <taxon>Imparidentia</taxon>
        <taxon>Neoheterodontei</taxon>
        <taxon>Myida</taxon>
        <taxon>Dreissenoidea</taxon>
        <taxon>Dreissenidae</taxon>
        <taxon>Dreissena</taxon>
    </lineage>
</organism>
<comment type="caution">
    <text evidence="1">The sequence shown here is derived from an EMBL/GenBank/DDBJ whole genome shotgun (WGS) entry which is preliminary data.</text>
</comment>
<gene>
    <name evidence="1" type="ORF">DPMN_162434</name>
</gene>
<proteinExistence type="predicted"/>
<evidence type="ECO:0000313" key="1">
    <source>
        <dbReference type="EMBL" id="KAH3784479.1"/>
    </source>
</evidence>
<evidence type="ECO:0000313" key="2">
    <source>
        <dbReference type="Proteomes" id="UP000828390"/>
    </source>
</evidence>
<reference evidence="1" key="1">
    <citation type="journal article" date="2019" name="bioRxiv">
        <title>The Genome of the Zebra Mussel, Dreissena polymorpha: A Resource for Invasive Species Research.</title>
        <authorList>
            <person name="McCartney M.A."/>
            <person name="Auch B."/>
            <person name="Kono T."/>
            <person name="Mallez S."/>
            <person name="Zhang Y."/>
            <person name="Obille A."/>
            <person name="Becker A."/>
            <person name="Abrahante J.E."/>
            <person name="Garbe J."/>
            <person name="Badalamenti J.P."/>
            <person name="Herman A."/>
            <person name="Mangelson H."/>
            <person name="Liachko I."/>
            <person name="Sullivan S."/>
            <person name="Sone E.D."/>
            <person name="Koren S."/>
            <person name="Silverstein K.A.T."/>
            <person name="Beckman K.B."/>
            <person name="Gohl D.M."/>
        </authorList>
    </citation>
    <scope>NUCLEOTIDE SEQUENCE</scope>
    <source>
        <strain evidence="1">Duluth1</strain>
        <tissue evidence="1">Whole animal</tissue>
    </source>
</reference>
<dbReference type="EMBL" id="JAIWYP010000008">
    <property type="protein sequence ID" value="KAH3784479.1"/>
    <property type="molecule type" value="Genomic_DNA"/>
</dbReference>